<reference evidence="1 2" key="1">
    <citation type="submission" date="2019-06" db="EMBL/GenBank/DDBJ databases">
        <title>WGS assembly of Gossypium darwinii.</title>
        <authorList>
            <person name="Chen Z.J."/>
            <person name="Sreedasyam A."/>
            <person name="Ando A."/>
            <person name="Song Q."/>
            <person name="De L."/>
            <person name="Hulse-Kemp A."/>
            <person name="Ding M."/>
            <person name="Ye W."/>
            <person name="Kirkbride R."/>
            <person name="Jenkins J."/>
            <person name="Plott C."/>
            <person name="Lovell J."/>
            <person name="Lin Y.-M."/>
            <person name="Vaughn R."/>
            <person name="Liu B."/>
            <person name="Li W."/>
            <person name="Simpson S."/>
            <person name="Scheffler B."/>
            <person name="Saski C."/>
            <person name="Grover C."/>
            <person name="Hu G."/>
            <person name="Conover J."/>
            <person name="Carlson J."/>
            <person name="Shu S."/>
            <person name="Boston L."/>
            <person name="Williams M."/>
            <person name="Peterson D."/>
            <person name="Mcgee K."/>
            <person name="Jones D."/>
            <person name="Wendel J."/>
            <person name="Stelly D."/>
            <person name="Grimwood J."/>
            <person name="Schmutz J."/>
        </authorList>
    </citation>
    <scope>NUCLEOTIDE SEQUENCE [LARGE SCALE GENOMIC DNA]</scope>
    <source>
        <strain evidence="1">1808015.09</strain>
    </source>
</reference>
<dbReference type="Proteomes" id="UP000323506">
    <property type="component" value="Chromosome D01"/>
</dbReference>
<dbReference type="EMBL" id="CM017701">
    <property type="protein sequence ID" value="TYG83156.1"/>
    <property type="molecule type" value="Genomic_DNA"/>
</dbReference>
<name>A0A5D2DPY7_GOSDA</name>
<evidence type="ECO:0000313" key="2">
    <source>
        <dbReference type="Proteomes" id="UP000323506"/>
    </source>
</evidence>
<protein>
    <submittedName>
        <fullName evidence="1">Uncharacterized protein</fullName>
    </submittedName>
</protein>
<keyword evidence="2" id="KW-1185">Reference proteome</keyword>
<dbReference type="AlphaFoldDB" id="A0A5D2DPY7"/>
<gene>
    <name evidence="1" type="ORF">ES288_D01G146400v1</name>
</gene>
<proteinExistence type="predicted"/>
<sequence length="123" mass="13837">STFFSSFSSKKKKPFFSVLSKGQSHSYILSSFCTGFLSIFCDLKGFVFQHWLGYKEMAMAVIAARHAAKLHVEEIRSNKFAIGKKEPNPLTQDLHHAVSSLSAKFYTKGVHFFNGAYSECGRQ</sequence>
<evidence type="ECO:0000313" key="1">
    <source>
        <dbReference type="EMBL" id="TYG83156.1"/>
    </source>
</evidence>
<organism evidence="1 2">
    <name type="scientific">Gossypium darwinii</name>
    <name type="common">Darwin's cotton</name>
    <name type="synonym">Gossypium barbadense var. darwinii</name>
    <dbReference type="NCBI Taxonomy" id="34276"/>
    <lineage>
        <taxon>Eukaryota</taxon>
        <taxon>Viridiplantae</taxon>
        <taxon>Streptophyta</taxon>
        <taxon>Embryophyta</taxon>
        <taxon>Tracheophyta</taxon>
        <taxon>Spermatophyta</taxon>
        <taxon>Magnoliopsida</taxon>
        <taxon>eudicotyledons</taxon>
        <taxon>Gunneridae</taxon>
        <taxon>Pentapetalae</taxon>
        <taxon>rosids</taxon>
        <taxon>malvids</taxon>
        <taxon>Malvales</taxon>
        <taxon>Malvaceae</taxon>
        <taxon>Malvoideae</taxon>
        <taxon>Gossypium</taxon>
    </lineage>
</organism>
<feature type="non-terminal residue" evidence="1">
    <location>
        <position position="1"/>
    </location>
</feature>
<accession>A0A5D2DPY7</accession>